<dbReference type="EMBL" id="JACEIP010000001">
    <property type="protein sequence ID" value="MBA4541429.1"/>
    <property type="molecule type" value="Genomic_DNA"/>
</dbReference>
<dbReference type="OrthoDB" id="9800565at2"/>
<dbReference type="InterPro" id="IPR041802">
    <property type="entry name" value="MPP_YfcE"/>
</dbReference>
<dbReference type="EC" id="3.1.4.-" evidence="2"/>
<dbReference type="AlphaFoldDB" id="A0A7W1X7G9"/>
<evidence type="ECO:0000256" key="2">
    <source>
        <dbReference type="RuleBase" id="RU362039"/>
    </source>
</evidence>
<dbReference type="RefSeq" id="WP_033099251.1">
    <property type="nucleotide sequence ID" value="NZ_JACEIP010000001.1"/>
</dbReference>
<dbReference type="Gene3D" id="3.60.21.10">
    <property type="match status" value="1"/>
</dbReference>
<dbReference type="Pfam" id="PF12850">
    <property type="entry name" value="Metallophos_2"/>
    <property type="match status" value="1"/>
</dbReference>
<comment type="cofactor">
    <cofactor evidence="2">
        <name>a divalent metal cation</name>
        <dbReference type="ChEBI" id="CHEBI:60240"/>
    </cofactor>
</comment>
<evidence type="ECO:0000259" key="3">
    <source>
        <dbReference type="Pfam" id="PF12850"/>
    </source>
</evidence>
<accession>A0A7W1X7G9</accession>
<feature type="domain" description="Calcineurin-like phosphoesterase" evidence="3">
    <location>
        <begin position="1"/>
        <end position="142"/>
    </location>
</feature>
<dbReference type="GO" id="GO:0046872">
    <property type="term" value="F:metal ion binding"/>
    <property type="evidence" value="ECO:0007669"/>
    <property type="project" value="UniProtKB-KW"/>
</dbReference>
<proteinExistence type="inferred from homology"/>
<organism evidence="4 5">
    <name type="scientific">Thermoactinomyces daqus</name>
    <dbReference type="NCBI Taxonomy" id="1329516"/>
    <lineage>
        <taxon>Bacteria</taxon>
        <taxon>Bacillati</taxon>
        <taxon>Bacillota</taxon>
        <taxon>Bacilli</taxon>
        <taxon>Bacillales</taxon>
        <taxon>Thermoactinomycetaceae</taxon>
        <taxon>Thermoactinomyces</taxon>
    </lineage>
</organism>
<dbReference type="GO" id="GO:0016787">
    <property type="term" value="F:hydrolase activity"/>
    <property type="evidence" value="ECO:0007669"/>
    <property type="project" value="UniProtKB-UniRule"/>
</dbReference>
<evidence type="ECO:0000313" key="5">
    <source>
        <dbReference type="Proteomes" id="UP000530514"/>
    </source>
</evidence>
<dbReference type="NCBIfam" id="TIGR00040">
    <property type="entry name" value="yfcE"/>
    <property type="match status" value="1"/>
</dbReference>
<dbReference type="CDD" id="cd00841">
    <property type="entry name" value="MPP_YfcE"/>
    <property type="match status" value="1"/>
</dbReference>
<gene>
    <name evidence="4" type="ORF">H1164_00695</name>
</gene>
<dbReference type="InterPro" id="IPR024654">
    <property type="entry name" value="Calcineurin-like_PHP_lpxH"/>
</dbReference>
<dbReference type="InterPro" id="IPR000979">
    <property type="entry name" value="Phosphodiesterase_MJ0936/Vps29"/>
</dbReference>
<sequence>MKVLIVSDSHGKGKLLNQIVERVKADHVIHCGDFCTDEKQLPACSLTVVRGNCDWEQVPMEQIWKRDSLTFFVTHGHRYQVKTTPLPVRYRAQELGAQIACFGHSHFPFCEKVGDVLLINPGSITLPRGFPFPTYAVLTKEKDLLTVTYYKTDGTPTRQRGFKGRLD</sequence>
<reference evidence="4 5" key="1">
    <citation type="submission" date="2020-07" db="EMBL/GenBank/DDBJ databases">
        <authorList>
            <person name="Feng H."/>
        </authorList>
    </citation>
    <scope>NUCLEOTIDE SEQUENCE [LARGE SCALE GENOMIC DNA]</scope>
    <source>
        <strain evidence="5">s-11</strain>
    </source>
</reference>
<evidence type="ECO:0000256" key="1">
    <source>
        <dbReference type="ARBA" id="ARBA00008950"/>
    </source>
</evidence>
<name>A0A7W1X7G9_9BACL</name>
<keyword evidence="2" id="KW-0479">Metal-binding</keyword>
<dbReference type="InterPro" id="IPR029052">
    <property type="entry name" value="Metallo-depent_PP-like"/>
</dbReference>
<comment type="caution">
    <text evidence="4">The sequence shown here is derived from an EMBL/GenBank/DDBJ whole genome shotgun (WGS) entry which is preliminary data.</text>
</comment>
<dbReference type="PANTHER" id="PTHR11124">
    <property type="entry name" value="VACUOLAR SORTING PROTEIN VPS29"/>
    <property type="match status" value="1"/>
</dbReference>
<comment type="similarity">
    <text evidence="1 2">Belongs to the metallophosphoesterase superfamily. YfcE family.</text>
</comment>
<evidence type="ECO:0000313" key="4">
    <source>
        <dbReference type="EMBL" id="MBA4541429.1"/>
    </source>
</evidence>
<protein>
    <recommendedName>
        <fullName evidence="2">Phosphoesterase</fullName>
        <ecNumber evidence="2">3.1.4.-</ecNumber>
    </recommendedName>
</protein>
<dbReference type="Proteomes" id="UP000530514">
    <property type="component" value="Unassembled WGS sequence"/>
</dbReference>
<dbReference type="SUPFAM" id="SSF56300">
    <property type="entry name" value="Metallo-dependent phosphatases"/>
    <property type="match status" value="1"/>
</dbReference>
<keyword evidence="5" id="KW-1185">Reference proteome</keyword>